<sequence length="829" mass="89450">MILTNVQPSPIDPRDYKYPTATPAKAPLLPFSVDLREYAGDIEQQGQTGSCVANAAVSAMEILLTRQGQFENLSRLFHYWNLRQGYPDLASVDSGSYPRDAFKVANQIGICDETVWPFDESKVNTQPSQEAFADASAIKAFGYYSITMGWTTEHKAAALLTIKQAVSSGYPVLIAAHINEEFQQIYSTTLEGTQSQFVNAQKPIGAHAVLVVGYAGNSLLIENSWGTYWGCNGYALLPGPELMADTFEAWVCTGINGNQLPKLAATAPLGVLTTSPNTQPIADEYISGVVSLLHFNGANGSTSFKDSATALNWSALGDAVISTDQSKIGGSAYFKPSAGDNYLSTPSTPDLNMRGYDFTVELWIYPTSMAQYNFPIAKVGTSDHNNFRMGYEGSGALYVHCAGTGNSAPTPADTIVVNQWQHMALTRLGNTVRVFVNGILKGTWTDGTDIYNDVPLYIGTDGNGWNGFAGYIDEVRITKGQCRYYGDFTPSTVAFDDPPHWWTAAPNLTPIAAWDAKRVNGAQLLDGVGDNNITATSDLTKTDYPFVGVAGNSNPMALTTPVPVPSVGVVAGFWSPKRRNVLLSNQYSSTDRYMLHLSSDGNGWYSSNGPGAAYGQYGEIGKCYFVAMVTRGLDSILYVDGNLVGNPISAGYTMSHIGVVGYATNGNEFNLDSDEFLHAVGVWSGAATQDNVKAIEAAARLALAGAPTYSRGFAALIGRTDSNLPQLTLSTPAPNRFIGATLTRRDYQFGGNGRISGTIKQQGIPAQCRVQLYDETSKIMTHAVWSDKETGEYEFINIDPNLTYTIISYDHNGVFKAVISNGQKAVKMD</sequence>
<proteinExistence type="inferred from homology"/>
<dbReference type="InterPro" id="IPR013128">
    <property type="entry name" value="Peptidase_C1A"/>
</dbReference>
<dbReference type="Pfam" id="PF00112">
    <property type="entry name" value="Peptidase_C1"/>
    <property type="match status" value="1"/>
</dbReference>
<evidence type="ECO:0000256" key="1">
    <source>
        <dbReference type="ARBA" id="ARBA00008455"/>
    </source>
</evidence>
<dbReference type="SMART" id="SM00645">
    <property type="entry name" value="Pept_C1"/>
    <property type="match status" value="1"/>
</dbReference>
<dbReference type="GO" id="GO:0008234">
    <property type="term" value="F:cysteine-type peptidase activity"/>
    <property type="evidence" value="ECO:0007669"/>
    <property type="project" value="InterPro"/>
</dbReference>
<dbReference type="EMBL" id="LR796237">
    <property type="protein sequence ID" value="CAB4130346.1"/>
    <property type="molecule type" value="Genomic_DNA"/>
</dbReference>
<gene>
    <name evidence="3" type="ORF">UFOVP116_396</name>
</gene>
<dbReference type="GO" id="GO:0006508">
    <property type="term" value="P:proteolysis"/>
    <property type="evidence" value="ECO:0007669"/>
    <property type="project" value="InterPro"/>
</dbReference>
<comment type="similarity">
    <text evidence="1">Belongs to the peptidase C1 family.</text>
</comment>
<dbReference type="SUPFAM" id="SSF49899">
    <property type="entry name" value="Concanavalin A-like lectins/glucanases"/>
    <property type="match status" value="2"/>
</dbReference>
<name>A0A6J5LAR6_9CAUD</name>
<dbReference type="CDD" id="cd02619">
    <property type="entry name" value="Peptidase_C1"/>
    <property type="match status" value="1"/>
</dbReference>
<evidence type="ECO:0000313" key="3">
    <source>
        <dbReference type="EMBL" id="CAB4130346.1"/>
    </source>
</evidence>
<dbReference type="InterPro" id="IPR000668">
    <property type="entry name" value="Peptidase_C1A_C"/>
</dbReference>
<protein>
    <submittedName>
        <fullName evidence="3">Peptidase_C1 domain containing protein</fullName>
    </submittedName>
</protein>
<evidence type="ECO:0000259" key="2">
    <source>
        <dbReference type="SMART" id="SM00645"/>
    </source>
</evidence>
<dbReference type="Gene3D" id="3.90.70.10">
    <property type="entry name" value="Cysteine proteinases"/>
    <property type="match status" value="1"/>
</dbReference>
<dbReference type="SUPFAM" id="SSF54001">
    <property type="entry name" value="Cysteine proteinases"/>
    <property type="match status" value="1"/>
</dbReference>
<dbReference type="InterPro" id="IPR013320">
    <property type="entry name" value="ConA-like_dom_sf"/>
</dbReference>
<dbReference type="PANTHER" id="PTHR12411">
    <property type="entry name" value="CYSTEINE PROTEASE FAMILY C1-RELATED"/>
    <property type="match status" value="1"/>
</dbReference>
<dbReference type="Gene3D" id="2.60.120.200">
    <property type="match status" value="1"/>
</dbReference>
<accession>A0A6J5LAR6</accession>
<dbReference type="Pfam" id="PF13385">
    <property type="entry name" value="Laminin_G_3"/>
    <property type="match status" value="1"/>
</dbReference>
<organism evidence="3">
    <name type="scientific">uncultured Caudovirales phage</name>
    <dbReference type="NCBI Taxonomy" id="2100421"/>
    <lineage>
        <taxon>Viruses</taxon>
        <taxon>Duplodnaviria</taxon>
        <taxon>Heunggongvirae</taxon>
        <taxon>Uroviricota</taxon>
        <taxon>Caudoviricetes</taxon>
        <taxon>Peduoviridae</taxon>
        <taxon>Maltschvirus</taxon>
        <taxon>Maltschvirus maltsch</taxon>
    </lineage>
</organism>
<dbReference type="InterPro" id="IPR025660">
    <property type="entry name" value="Pept_his_AS"/>
</dbReference>
<dbReference type="PROSITE" id="PS00639">
    <property type="entry name" value="THIOL_PROTEASE_HIS"/>
    <property type="match status" value="1"/>
</dbReference>
<dbReference type="GO" id="GO:0001897">
    <property type="term" value="P:symbiont-mediated cytolysis of host cell"/>
    <property type="evidence" value="ECO:0007669"/>
    <property type="project" value="UniProtKB-ARBA"/>
</dbReference>
<reference evidence="3" key="1">
    <citation type="submission" date="2020-04" db="EMBL/GenBank/DDBJ databases">
        <authorList>
            <person name="Chiriac C."/>
            <person name="Salcher M."/>
            <person name="Ghai R."/>
            <person name="Kavagutti S V."/>
        </authorList>
    </citation>
    <scope>NUCLEOTIDE SEQUENCE</scope>
</reference>
<dbReference type="InterPro" id="IPR038765">
    <property type="entry name" value="Papain-like_cys_pep_sf"/>
</dbReference>
<feature type="domain" description="Peptidase C1A papain C-terminal" evidence="2">
    <location>
        <begin position="29"/>
        <end position="250"/>
    </location>
</feature>